<dbReference type="PRINTS" id="PR00455">
    <property type="entry name" value="HTHTETR"/>
</dbReference>
<dbReference type="PANTHER" id="PTHR30055">
    <property type="entry name" value="HTH-TYPE TRANSCRIPTIONAL REGULATOR RUTR"/>
    <property type="match status" value="1"/>
</dbReference>
<dbReference type="AlphaFoldDB" id="A0AAU7DGW3"/>
<dbReference type="InterPro" id="IPR023772">
    <property type="entry name" value="DNA-bd_HTH_TetR-type_CS"/>
</dbReference>
<dbReference type="PROSITE" id="PS01081">
    <property type="entry name" value="HTH_TETR_1"/>
    <property type="match status" value="1"/>
</dbReference>
<dbReference type="SUPFAM" id="SSF46689">
    <property type="entry name" value="Homeodomain-like"/>
    <property type="match status" value="1"/>
</dbReference>
<keyword evidence="2 4" id="KW-0238">DNA-binding</keyword>
<evidence type="ECO:0000256" key="4">
    <source>
        <dbReference type="PROSITE-ProRule" id="PRU00335"/>
    </source>
</evidence>
<dbReference type="InterPro" id="IPR009057">
    <property type="entry name" value="Homeodomain-like_sf"/>
</dbReference>
<protein>
    <submittedName>
        <fullName evidence="6">TetR/AcrR family transcriptional regulator</fullName>
    </submittedName>
</protein>
<dbReference type="GO" id="GO:0003700">
    <property type="term" value="F:DNA-binding transcription factor activity"/>
    <property type="evidence" value="ECO:0007669"/>
    <property type="project" value="TreeGrafter"/>
</dbReference>
<dbReference type="Gene3D" id="1.10.357.10">
    <property type="entry name" value="Tetracycline Repressor, domain 2"/>
    <property type="match status" value="1"/>
</dbReference>
<accession>A0AAU7DGW3</accession>
<dbReference type="RefSeq" id="WP_348261569.1">
    <property type="nucleotide sequence ID" value="NZ_CP121196.1"/>
</dbReference>
<dbReference type="SUPFAM" id="SSF48498">
    <property type="entry name" value="Tetracyclin repressor-like, C-terminal domain"/>
    <property type="match status" value="1"/>
</dbReference>
<evidence type="ECO:0000256" key="3">
    <source>
        <dbReference type="ARBA" id="ARBA00023163"/>
    </source>
</evidence>
<dbReference type="GO" id="GO:0000976">
    <property type="term" value="F:transcription cis-regulatory region binding"/>
    <property type="evidence" value="ECO:0007669"/>
    <property type="project" value="TreeGrafter"/>
</dbReference>
<evidence type="ECO:0000259" key="5">
    <source>
        <dbReference type="PROSITE" id="PS50977"/>
    </source>
</evidence>
<dbReference type="Gene3D" id="1.10.10.60">
    <property type="entry name" value="Homeodomain-like"/>
    <property type="match status" value="1"/>
</dbReference>
<keyword evidence="3" id="KW-0804">Transcription</keyword>
<dbReference type="InterPro" id="IPR001647">
    <property type="entry name" value="HTH_TetR"/>
</dbReference>
<feature type="DNA-binding region" description="H-T-H motif" evidence="4">
    <location>
        <begin position="30"/>
        <end position="49"/>
    </location>
</feature>
<dbReference type="FunFam" id="1.10.10.60:FF:000141">
    <property type="entry name" value="TetR family transcriptional regulator"/>
    <property type="match status" value="1"/>
</dbReference>
<feature type="domain" description="HTH tetR-type" evidence="5">
    <location>
        <begin position="7"/>
        <end position="67"/>
    </location>
</feature>
<reference evidence="6" key="1">
    <citation type="submission" date="2023-03" db="EMBL/GenBank/DDBJ databases">
        <title>Edaphobacter sp.</title>
        <authorList>
            <person name="Huber K.J."/>
            <person name="Papendorf J."/>
            <person name="Pilke C."/>
            <person name="Bunk B."/>
            <person name="Sproeer C."/>
            <person name="Pester M."/>
        </authorList>
    </citation>
    <scope>NUCLEOTIDE SEQUENCE</scope>
    <source>
        <strain evidence="6">DSM 110680</strain>
    </source>
</reference>
<keyword evidence="1" id="KW-0805">Transcription regulation</keyword>
<evidence type="ECO:0000256" key="2">
    <source>
        <dbReference type="ARBA" id="ARBA00023125"/>
    </source>
</evidence>
<organism evidence="6">
    <name type="scientific">Telmatobacter sp. DSM 110680</name>
    <dbReference type="NCBI Taxonomy" id="3036704"/>
    <lineage>
        <taxon>Bacteria</taxon>
        <taxon>Pseudomonadati</taxon>
        <taxon>Acidobacteriota</taxon>
        <taxon>Terriglobia</taxon>
        <taxon>Terriglobales</taxon>
        <taxon>Acidobacteriaceae</taxon>
        <taxon>Telmatobacter</taxon>
    </lineage>
</organism>
<dbReference type="Pfam" id="PF16859">
    <property type="entry name" value="TetR_C_11"/>
    <property type="match status" value="1"/>
</dbReference>
<dbReference type="PROSITE" id="PS50977">
    <property type="entry name" value="HTH_TETR_2"/>
    <property type="match status" value="1"/>
</dbReference>
<name>A0AAU7DGW3_9BACT</name>
<proteinExistence type="predicted"/>
<dbReference type="InterPro" id="IPR011075">
    <property type="entry name" value="TetR_C"/>
</dbReference>
<gene>
    <name evidence="6" type="ORF">P8935_17415</name>
</gene>
<dbReference type="InterPro" id="IPR036271">
    <property type="entry name" value="Tet_transcr_reg_TetR-rel_C_sf"/>
</dbReference>
<dbReference type="PANTHER" id="PTHR30055:SF148">
    <property type="entry name" value="TETR-FAMILY TRANSCRIPTIONAL REGULATOR"/>
    <property type="match status" value="1"/>
</dbReference>
<evidence type="ECO:0000313" key="6">
    <source>
        <dbReference type="EMBL" id="XBH16340.1"/>
    </source>
</evidence>
<sequence>MVRPRSIEAHEKVLTAALALFAERGIEATSMDSIAQASGVSKATIYNHWNDKEALLLEVMLMVNGLDREPEDVDTGDLQQDLATVLTRKPPDRFDAARNRMTPSLIAYSALHPEFGKAWRHRVMEPPRQCLKRILRRGIARGVLPQNLDLEAAMALLLGPMLYAHVFHKQQHPSNVPDLGPLTAQAFWRAYSQARKEHIEKAGIKRSISASKSKGSKTIS</sequence>
<dbReference type="EMBL" id="CP121196">
    <property type="protein sequence ID" value="XBH16340.1"/>
    <property type="molecule type" value="Genomic_DNA"/>
</dbReference>
<dbReference type="InterPro" id="IPR050109">
    <property type="entry name" value="HTH-type_TetR-like_transc_reg"/>
</dbReference>
<dbReference type="Pfam" id="PF00440">
    <property type="entry name" value="TetR_N"/>
    <property type="match status" value="1"/>
</dbReference>
<evidence type="ECO:0000256" key="1">
    <source>
        <dbReference type="ARBA" id="ARBA00023015"/>
    </source>
</evidence>